<evidence type="ECO:0000313" key="5">
    <source>
        <dbReference type="Proteomes" id="UP000294901"/>
    </source>
</evidence>
<dbReference type="PANTHER" id="PTHR30486">
    <property type="entry name" value="TWITCHING MOTILITY PROTEIN PILT"/>
    <property type="match status" value="1"/>
</dbReference>
<dbReference type="EMBL" id="SNWR01000002">
    <property type="protein sequence ID" value="TDO31046.1"/>
    <property type="molecule type" value="Genomic_DNA"/>
</dbReference>
<dbReference type="Pfam" id="PF00437">
    <property type="entry name" value="T2SSE"/>
    <property type="match status" value="1"/>
</dbReference>
<feature type="domain" description="Bacterial type II secretion system protein E" evidence="3">
    <location>
        <begin position="313"/>
        <end position="327"/>
    </location>
</feature>
<proteinExistence type="inferred from homology"/>
<accession>A0A4R6J9E2</accession>
<dbReference type="Gene3D" id="3.30.450.380">
    <property type="match status" value="1"/>
</dbReference>
<organism evidence="4 5">
    <name type="scientific">Paractinoplanes brasiliensis</name>
    <dbReference type="NCBI Taxonomy" id="52695"/>
    <lineage>
        <taxon>Bacteria</taxon>
        <taxon>Bacillati</taxon>
        <taxon>Actinomycetota</taxon>
        <taxon>Actinomycetes</taxon>
        <taxon>Micromonosporales</taxon>
        <taxon>Micromonosporaceae</taxon>
        <taxon>Paractinoplanes</taxon>
    </lineage>
</organism>
<dbReference type="Proteomes" id="UP000294901">
    <property type="component" value="Unassembled WGS sequence"/>
</dbReference>
<dbReference type="SUPFAM" id="SSF52540">
    <property type="entry name" value="P-loop containing nucleoside triphosphate hydrolases"/>
    <property type="match status" value="1"/>
</dbReference>
<dbReference type="RefSeq" id="WP_133877211.1">
    <property type="nucleotide sequence ID" value="NZ_BOMD01000119.1"/>
</dbReference>
<dbReference type="PROSITE" id="PS00662">
    <property type="entry name" value="T2SP_E"/>
    <property type="match status" value="1"/>
</dbReference>
<dbReference type="InterPro" id="IPR001482">
    <property type="entry name" value="T2SS/T4SS_dom"/>
</dbReference>
<evidence type="ECO:0000313" key="4">
    <source>
        <dbReference type="EMBL" id="TDO31046.1"/>
    </source>
</evidence>
<comment type="similarity">
    <text evidence="1">Belongs to the GSP E family.</text>
</comment>
<dbReference type="InterPro" id="IPR027417">
    <property type="entry name" value="P-loop_NTPase"/>
</dbReference>
<dbReference type="PANTHER" id="PTHR30486:SF15">
    <property type="entry name" value="TYPE II_IV SECRETION SYSTEM ATPASE"/>
    <property type="match status" value="1"/>
</dbReference>
<dbReference type="Gene3D" id="3.40.50.300">
    <property type="entry name" value="P-loop containing nucleotide triphosphate hydrolases"/>
    <property type="match status" value="1"/>
</dbReference>
<feature type="region of interest" description="Disordered" evidence="2">
    <location>
        <begin position="1"/>
        <end position="41"/>
    </location>
</feature>
<dbReference type="CDD" id="cd01130">
    <property type="entry name" value="VirB11-like_ATPase"/>
    <property type="match status" value="1"/>
</dbReference>
<dbReference type="InterPro" id="IPR050921">
    <property type="entry name" value="T4SS_GSP_E_ATPase"/>
</dbReference>
<dbReference type="InterPro" id="IPR003593">
    <property type="entry name" value="AAA+_ATPase"/>
</dbReference>
<dbReference type="OrthoDB" id="9810761at2"/>
<keyword evidence="5" id="KW-1185">Reference proteome</keyword>
<evidence type="ECO:0000259" key="3">
    <source>
        <dbReference type="PROSITE" id="PS00662"/>
    </source>
</evidence>
<dbReference type="AlphaFoldDB" id="A0A4R6J9E2"/>
<gene>
    <name evidence="4" type="ORF">C8E87_6456</name>
</gene>
<protein>
    <submittedName>
        <fullName evidence="4">Pilus assembly protein CpaF</fullName>
    </submittedName>
</protein>
<comment type="caution">
    <text evidence="4">The sequence shown here is derived from an EMBL/GenBank/DDBJ whole genome shotgun (WGS) entry which is preliminary data.</text>
</comment>
<evidence type="ECO:0000256" key="1">
    <source>
        <dbReference type="ARBA" id="ARBA00006611"/>
    </source>
</evidence>
<evidence type="ECO:0000256" key="2">
    <source>
        <dbReference type="SAM" id="MobiDB-lite"/>
    </source>
</evidence>
<dbReference type="SMART" id="SM00382">
    <property type="entry name" value="AAA"/>
    <property type="match status" value="1"/>
</dbReference>
<dbReference type="GO" id="GO:0016887">
    <property type="term" value="F:ATP hydrolysis activity"/>
    <property type="evidence" value="ECO:0007669"/>
    <property type="project" value="InterPro"/>
</dbReference>
<name>A0A4R6J9E2_9ACTN</name>
<reference evidence="4 5" key="1">
    <citation type="submission" date="2019-03" db="EMBL/GenBank/DDBJ databases">
        <title>Sequencing the genomes of 1000 actinobacteria strains.</title>
        <authorList>
            <person name="Klenk H.-P."/>
        </authorList>
    </citation>
    <scope>NUCLEOTIDE SEQUENCE [LARGE SCALE GENOMIC DNA]</scope>
    <source>
        <strain evidence="4 5">DSM 43805</strain>
    </source>
</reference>
<sequence length="465" mass="50528">MSLSARLGMYGSRGGGEESQEPVEEPAGRGSGAGQRYRAAGRQAADPVYDVRLRIQRRLADELGPTLYASRGSDEALDARVREVLFELLAREETPLSGGDRARIVKEVTDEVLGHGPIEALLRDPSVTEVMANGAKNIYVERFGRIERTEVEFDDDAHLRRIIDRICARVGRRVDEASPMVDARLPDGSRVNAIVPPIALDGASLTIRKFSATPLTAGDLISYGTLTRPAAEFLEACVRGRRNVLVSGGTGSGKTTILNVLSSFVPPDERIVTIEDAAELRLGQDHVVRLESRPANAEGRGVVSARDLVRNALRMRPDRIVVGEVRDAAALDMLQAMNTGHDGSLTTLHANTPRDALSRLETMVLMAGMDLPSRAIRDQIASAVDLVIQITRFKDGSRKVTHITEVVGMEGDTITLQDLFLYDLSAETPAHLAQLRATGIRPRFVDALAMYGVTLPATMFGGQHR</sequence>